<dbReference type="WBParaSite" id="Hba_16894">
    <property type="protein sequence ID" value="Hba_16894"/>
    <property type="gene ID" value="Hba_16894"/>
</dbReference>
<evidence type="ECO:0000313" key="2">
    <source>
        <dbReference type="WBParaSite" id="Hba_16894"/>
    </source>
</evidence>
<keyword evidence="1" id="KW-1185">Reference proteome</keyword>
<name>A0A1I7XHU8_HETBA</name>
<dbReference type="Proteomes" id="UP000095283">
    <property type="component" value="Unplaced"/>
</dbReference>
<evidence type="ECO:0000313" key="1">
    <source>
        <dbReference type="Proteomes" id="UP000095283"/>
    </source>
</evidence>
<dbReference type="AlphaFoldDB" id="A0A1I7XHU8"/>
<sequence>MYLLKAVEIFFTTSKSALDTIVAEGRRLANSGRMELDIHQAIEQLDEIVDKADQVG</sequence>
<organism evidence="1 2">
    <name type="scientific">Heterorhabditis bacteriophora</name>
    <name type="common">Entomopathogenic nematode worm</name>
    <dbReference type="NCBI Taxonomy" id="37862"/>
    <lineage>
        <taxon>Eukaryota</taxon>
        <taxon>Metazoa</taxon>
        <taxon>Ecdysozoa</taxon>
        <taxon>Nematoda</taxon>
        <taxon>Chromadorea</taxon>
        <taxon>Rhabditida</taxon>
        <taxon>Rhabditina</taxon>
        <taxon>Rhabditomorpha</taxon>
        <taxon>Strongyloidea</taxon>
        <taxon>Heterorhabditidae</taxon>
        <taxon>Heterorhabditis</taxon>
    </lineage>
</organism>
<protein>
    <submittedName>
        <fullName evidence="2">DUF47 family protein</fullName>
    </submittedName>
</protein>
<reference evidence="2" key="1">
    <citation type="submission" date="2016-11" db="UniProtKB">
        <authorList>
            <consortium name="WormBaseParasite"/>
        </authorList>
    </citation>
    <scope>IDENTIFICATION</scope>
</reference>
<proteinExistence type="predicted"/>
<accession>A0A1I7XHU8</accession>